<evidence type="ECO:0000256" key="1">
    <source>
        <dbReference type="SAM" id="Phobius"/>
    </source>
</evidence>
<dbReference type="CDD" id="cd01824">
    <property type="entry name" value="Phospholipase_B_like"/>
    <property type="match status" value="1"/>
</dbReference>
<dbReference type="PANTHER" id="PTHR21325">
    <property type="entry name" value="PHOSPHOLIPASE B, PLB1"/>
    <property type="match status" value="1"/>
</dbReference>
<name>W2T5H1_NECAM</name>
<dbReference type="Gene3D" id="3.40.50.1110">
    <property type="entry name" value="SGNH hydrolase"/>
    <property type="match status" value="1"/>
</dbReference>
<dbReference type="OrthoDB" id="10265800at2759"/>
<dbReference type="InterPro" id="IPR001087">
    <property type="entry name" value="GDSL"/>
</dbReference>
<accession>W2T5H1</accession>
<dbReference type="GeneID" id="25351416"/>
<dbReference type="InterPro" id="IPR038885">
    <property type="entry name" value="PLB1"/>
</dbReference>
<dbReference type="EMBL" id="KI660204">
    <property type="protein sequence ID" value="ETN76839.1"/>
    <property type="molecule type" value="Genomic_DNA"/>
</dbReference>
<proteinExistence type="predicted"/>
<dbReference type="STRING" id="51031.W2T5H1"/>
<dbReference type="OMA" id="PFQAHVL"/>
<dbReference type="GO" id="GO:0004620">
    <property type="term" value="F:phospholipase activity"/>
    <property type="evidence" value="ECO:0007669"/>
    <property type="project" value="InterPro"/>
</dbReference>
<evidence type="ECO:0000313" key="2">
    <source>
        <dbReference type="EMBL" id="ETN76839.1"/>
    </source>
</evidence>
<sequence>MYVGRIVFTYSYILIFIILPVTSIVAPSQDVNSIEGIAEDFSAWDWKREQFLRYAKDYPYGWPKFDCMIPSKSRNPEDVHHLAPWHFSVIGAIGDSLTAGRAAGAEYFSDLVLDYRGLSFVTGGEKNLTHQASLFNIFSHFSPHLAGKSTGTAQASNISVAGLNLAKAGSLSDDLLRQAYALVQRIKSHPKVNFHNSWKFINIFIGSNDLCKGCRNETKSGVEEFAQNIRKTLIYLRNNLPRTYINLLPPFHIEILLETQDDNPFCVDLQRVYCPCLFQLRKQDLKATKRLYDSILTEFLTNDYQTEDFAVVISSGANVDQLATVGNIVNLAFVGLDCFHFSQIAHDMVAKIIWHDIFKPIDARSAVDLNQFQPQRWFCPSEDCPYLRTSLNSRACKNDASFSQAERKRGVKYENTVYLPPMSELERRAFMEEHGVVFILSFLGVIFAIGIACLALSSCRRTDRSAQESSERTYLLNDKHFV</sequence>
<evidence type="ECO:0000313" key="3">
    <source>
        <dbReference type="Proteomes" id="UP000053676"/>
    </source>
</evidence>
<dbReference type="AlphaFoldDB" id="W2T5H1"/>
<keyword evidence="3" id="KW-1185">Reference proteome</keyword>
<dbReference type="KEGG" id="nai:NECAME_11387"/>
<feature type="transmembrane region" description="Helical" evidence="1">
    <location>
        <begin position="435"/>
        <end position="456"/>
    </location>
</feature>
<gene>
    <name evidence="2" type="ORF">NECAME_11387</name>
</gene>
<reference evidence="3" key="1">
    <citation type="journal article" date="2014" name="Nat. Genet.">
        <title>Genome of the human hookworm Necator americanus.</title>
        <authorList>
            <person name="Tang Y.T."/>
            <person name="Gao X."/>
            <person name="Rosa B.A."/>
            <person name="Abubucker S."/>
            <person name="Hallsworth-Pepin K."/>
            <person name="Martin J."/>
            <person name="Tyagi R."/>
            <person name="Heizer E."/>
            <person name="Zhang X."/>
            <person name="Bhonagiri-Palsikar V."/>
            <person name="Minx P."/>
            <person name="Warren W.C."/>
            <person name="Wang Q."/>
            <person name="Zhan B."/>
            <person name="Hotez P.J."/>
            <person name="Sternberg P.W."/>
            <person name="Dougall A."/>
            <person name="Gaze S.T."/>
            <person name="Mulvenna J."/>
            <person name="Sotillo J."/>
            <person name="Ranganathan S."/>
            <person name="Rabelo E.M."/>
            <person name="Wilson R.K."/>
            <person name="Felgner P.L."/>
            <person name="Bethony J."/>
            <person name="Hawdon J.M."/>
            <person name="Gasser R.B."/>
            <person name="Loukas A."/>
            <person name="Mitreva M."/>
        </authorList>
    </citation>
    <scope>NUCLEOTIDE SEQUENCE [LARGE SCALE GENOMIC DNA]</scope>
</reference>
<dbReference type="GO" id="GO:0006644">
    <property type="term" value="P:phospholipid metabolic process"/>
    <property type="evidence" value="ECO:0007669"/>
    <property type="project" value="TreeGrafter"/>
</dbReference>
<feature type="transmembrane region" description="Helical" evidence="1">
    <location>
        <begin position="7"/>
        <end position="26"/>
    </location>
</feature>
<dbReference type="InterPro" id="IPR036514">
    <property type="entry name" value="SGNH_hydro_sf"/>
</dbReference>
<keyword evidence="1" id="KW-0472">Membrane</keyword>
<dbReference type="SUPFAM" id="SSF52266">
    <property type="entry name" value="SGNH hydrolase"/>
    <property type="match status" value="1"/>
</dbReference>
<dbReference type="Proteomes" id="UP000053676">
    <property type="component" value="Unassembled WGS sequence"/>
</dbReference>
<dbReference type="InterPro" id="IPR035547">
    <property type="entry name" value="Phospholipase_B"/>
</dbReference>
<protein>
    <recommendedName>
        <fullName evidence="4">GDSL-like protein</fullName>
    </recommendedName>
</protein>
<dbReference type="Pfam" id="PF00657">
    <property type="entry name" value="Lipase_GDSL"/>
    <property type="match status" value="1"/>
</dbReference>
<organism evidence="2 3">
    <name type="scientific">Necator americanus</name>
    <name type="common">Human hookworm</name>
    <dbReference type="NCBI Taxonomy" id="51031"/>
    <lineage>
        <taxon>Eukaryota</taxon>
        <taxon>Metazoa</taxon>
        <taxon>Ecdysozoa</taxon>
        <taxon>Nematoda</taxon>
        <taxon>Chromadorea</taxon>
        <taxon>Rhabditida</taxon>
        <taxon>Rhabditina</taxon>
        <taxon>Rhabditomorpha</taxon>
        <taxon>Strongyloidea</taxon>
        <taxon>Ancylostomatidae</taxon>
        <taxon>Bunostominae</taxon>
        <taxon>Necator</taxon>
    </lineage>
</organism>
<dbReference type="CTD" id="25351416"/>
<keyword evidence="1" id="KW-1133">Transmembrane helix</keyword>
<keyword evidence="1" id="KW-0812">Transmembrane</keyword>
<evidence type="ECO:0008006" key="4">
    <source>
        <dbReference type="Google" id="ProtNLM"/>
    </source>
</evidence>
<dbReference type="PANTHER" id="PTHR21325:SF24">
    <property type="entry name" value="LIPASE_GDSL DOMAIN-CONTAINING PROTEIN"/>
    <property type="match status" value="1"/>
</dbReference>